<reference evidence="2" key="1">
    <citation type="journal article" date="2019" name="bioRxiv">
        <title>The Genome of the Zebra Mussel, Dreissena polymorpha: A Resource for Invasive Species Research.</title>
        <authorList>
            <person name="McCartney M.A."/>
            <person name="Auch B."/>
            <person name="Kono T."/>
            <person name="Mallez S."/>
            <person name="Zhang Y."/>
            <person name="Obille A."/>
            <person name="Becker A."/>
            <person name="Abrahante J.E."/>
            <person name="Garbe J."/>
            <person name="Badalamenti J.P."/>
            <person name="Herman A."/>
            <person name="Mangelson H."/>
            <person name="Liachko I."/>
            <person name="Sullivan S."/>
            <person name="Sone E.D."/>
            <person name="Koren S."/>
            <person name="Silverstein K.A.T."/>
            <person name="Beckman K.B."/>
            <person name="Gohl D.M."/>
        </authorList>
    </citation>
    <scope>NUCLEOTIDE SEQUENCE</scope>
    <source>
        <strain evidence="2">Duluth1</strain>
        <tissue evidence="2">Whole animal</tissue>
    </source>
</reference>
<feature type="chain" id="PRO_5038548030" description="Secreted protein" evidence="1">
    <location>
        <begin position="28"/>
        <end position="95"/>
    </location>
</feature>
<proteinExistence type="predicted"/>
<dbReference type="Proteomes" id="UP000828390">
    <property type="component" value="Unassembled WGS sequence"/>
</dbReference>
<keyword evidence="1" id="KW-0732">Signal</keyword>
<organism evidence="2 3">
    <name type="scientific">Dreissena polymorpha</name>
    <name type="common">Zebra mussel</name>
    <name type="synonym">Mytilus polymorpha</name>
    <dbReference type="NCBI Taxonomy" id="45954"/>
    <lineage>
        <taxon>Eukaryota</taxon>
        <taxon>Metazoa</taxon>
        <taxon>Spiralia</taxon>
        <taxon>Lophotrochozoa</taxon>
        <taxon>Mollusca</taxon>
        <taxon>Bivalvia</taxon>
        <taxon>Autobranchia</taxon>
        <taxon>Heteroconchia</taxon>
        <taxon>Euheterodonta</taxon>
        <taxon>Imparidentia</taxon>
        <taxon>Neoheterodontei</taxon>
        <taxon>Myida</taxon>
        <taxon>Dreissenoidea</taxon>
        <taxon>Dreissenidae</taxon>
        <taxon>Dreissena</taxon>
    </lineage>
</organism>
<sequence>MIIGKNLTYSLLRVLVILMQNMHHSLPMRWCLSEAEEDFPQNIVPLVIIQKSRQVLEHYLSTRMPCQLVLHGRNVVVFLVFSFVACLGVKQKIRP</sequence>
<evidence type="ECO:0000256" key="1">
    <source>
        <dbReference type="SAM" id="SignalP"/>
    </source>
</evidence>
<comment type="caution">
    <text evidence="2">The sequence shown here is derived from an EMBL/GenBank/DDBJ whole genome shotgun (WGS) entry which is preliminary data.</text>
</comment>
<protein>
    <recommendedName>
        <fullName evidence="4">Secreted protein</fullName>
    </recommendedName>
</protein>
<accession>A0A9D4RFT1</accession>
<dbReference type="EMBL" id="JAIWYP010000002">
    <property type="protein sequence ID" value="KAH3865037.1"/>
    <property type="molecule type" value="Genomic_DNA"/>
</dbReference>
<reference evidence="2" key="2">
    <citation type="submission" date="2020-11" db="EMBL/GenBank/DDBJ databases">
        <authorList>
            <person name="McCartney M.A."/>
            <person name="Auch B."/>
            <person name="Kono T."/>
            <person name="Mallez S."/>
            <person name="Becker A."/>
            <person name="Gohl D.M."/>
            <person name="Silverstein K.A.T."/>
            <person name="Koren S."/>
            <person name="Bechman K.B."/>
            <person name="Herman A."/>
            <person name="Abrahante J.E."/>
            <person name="Garbe J."/>
        </authorList>
    </citation>
    <scope>NUCLEOTIDE SEQUENCE</scope>
    <source>
        <strain evidence="2">Duluth1</strain>
        <tissue evidence="2">Whole animal</tissue>
    </source>
</reference>
<feature type="signal peptide" evidence="1">
    <location>
        <begin position="1"/>
        <end position="27"/>
    </location>
</feature>
<keyword evidence="3" id="KW-1185">Reference proteome</keyword>
<gene>
    <name evidence="2" type="ORF">DPMN_028075</name>
</gene>
<dbReference type="AlphaFoldDB" id="A0A9D4RFT1"/>
<name>A0A9D4RFT1_DREPO</name>
<evidence type="ECO:0008006" key="4">
    <source>
        <dbReference type="Google" id="ProtNLM"/>
    </source>
</evidence>
<evidence type="ECO:0000313" key="3">
    <source>
        <dbReference type="Proteomes" id="UP000828390"/>
    </source>
</evidence>
<evidence type="ECO:0000313" key="2">
    <source>
        <dbReference type="EMBL" id="KAH3865037.1"/>
    </source>
</evidence>